<gene>
    <name evidence="5" type="ORF">SAMN02799620_02470</name>
</gene>
<sequence>MAFALTGHDENLCDKLAYAKLVREHGGSIVTAAGVMFEVADDNGALQINRVEVDHQTRPTSAAAAAMPALPPKPPQPPGAHVPEVLDQSMDPESFADAIHSGQGSGRVRDFSAHWRKGSDTIIYIGDRASRVGDAIDEHWPDSSSNAADNVRDHGRWMHMAAAWGERLSKAAESAAAAYDYARRDTPTPTELSDARKNVEDMQRIGSMAGYVAARLKYEDLKDQAKTAGEDYEKRIKSAVTSVGNPIVPPPLIADRAVIPHDLVKGPGEWTTRSRRDGEWRNYEQQATGYPAGMEYSVPRDGGTPVDFDGFEPDGGPNGLLVESKGRGYDWMVGPDGEFKPDLKVSQTISDELLRHYQVSVQTGIPVEWRVAEPKAAEAIENMIDDAGYGNNIRVVVVPAA</sequence>
<accession>A0A1G4W648</accession>
<reference evidence="6" key="1">
    <citation type="submission" date="2016-10" db="EMBL/GenBank/DDBJ databases">
        <authorList>
            <person name="Varghese N."/>
            <person name="Submissions S."/>
        </authorList>
    </citation>
    <scope>NUCLEOTIDE SEQUENCE [LARGE SCALE GENOMIC DNA]</scope>
    <source>
        <strain evidence="6">UNC267MFSha1.1M11</strain>
    </source>
</reference>
<dbReference type="AlphaFoldDB" id="A0A1G4W648"/>
<evidence type="ECO:0000259" key="3">
    <source>
        <dbReference type="Pfam" id="PF00823"/>
    </source>
</evidence>
<protein>
    <submittedName>
        <fullName evidence="5">Restriction endonuclease fold toxin 5</fullName>
    </submittedName>
</protein>
<evidence type="ECO:0000256" key="2">
    <source>
        <dbReference type="SAM" id="MobiDB-lite"/>
    </source>
</evidence>
<evidence type="ECO:0000313" key="6">
    <source>
        <dbReference type="Proteomes" id="UP000199707"/>
    </source>
</evidence>
<dbReference type="GO" id="GO:0004519">
    <property type="term" value="F:endonuclease activity"/>
    <property type="evidence" value="ECO:0007669"/>
    <property type="project" value="UniProtKB-KW"/>
</dbReference>
<feature type="compositionally biased region" description="Low complexity" evidence="2">
    <location>
        <begin position="59"/>
        <end position="68"/>
    </location>
</feature>
<organism evidence="5 6">
    <name type="scientific">Mycolicibacterium fluoranthenivorans</name>
    <dbReference type="NCBI Taxonomy" id="258505"/>
    <lineage>
        <taxon>Bacteria</taxon>
        <taxon>Bacillati</taxon>
        <taxon>Actinomycetota</taxon>
        <taxon>Actinomycetes</taxon>
        <taxon>Mycobacteriales</taxon>
        <taxon>Mycobacteriaceae</taxon>
        <taxon>Mycolicibacterium</taxon>
    </lineage>
</organism>
<dbReference type="Pfam" id="PF00823">
    <property type="entry name" value="PPE"/>
    <property type="match status" value="1"/>
</dbReference>
<dbReference type="EMBL" id="FMUB01000004">
    <property type="protein sequence ID" value="SCX17366.1"/>
    <property type="molecule type" value="Genomic_DNA"/>
</dbReference>
<evidence type="ECO:0000313" key="5">
    <source>
        <dbReference type="EMBL" id="SCX17366.1"/>
    </source>
</evidence>
<dbReference type="InterPro" id="IPR000030">
    <property type="entry name" value="PPE_dom"/>
</dbReference>
<feature type="compositionally biased region" description="Pro residues" evidence="2">
    <location>
        <begin position="69"/>
        <end position="80"/>
    </location>
</feature>
<proteinExistence type="inferred from homology"/>
<keyword evidence="5" id="KW-0378">Hydrolase</keyword>
<dbReference type="Gene3D" id="1.20.1260.20">
    <property type="entry name" value="PPE superfamily"/>
    <property type="match status" value="1"/>
</dbReference>
<dbReference type="Proteomes" id="UP000199707">
    <property type="component" value="Unassembled WGS sequence"/>
</dbReference>
<comment type="similarity">
    <text evidence="1">Belongs to the mycobacterial PPE family.</text>
</comment>
<name>A0A1G4W648_9MYCO</name>
<feature type="region of interest" description="Disordered" evidence="2">
    <location>
        <begin position="59"/>
        <end position="85"/>
    </location>
</feature>
<feature type="domain" description="Tox-REase-5" evidence="4">
    <location>
        <begin position="280"/>
        <end position="373"/>
    </location>
</feature>
<dbReference type="Pfam" id="PF15648">
    <property type="entry name" value="Tox-REase-5"/>
    <property type="match status" value="1"/>
</dbReference>
<evidence type="ECO:0000259" key="4">
    <source>
        <dbReference type="Pfam" id="PF15648"/>
    </source>
</evidence>
<feature type="domain" description="PPE" evidence="3">
    <location>
        <begin position="90"/>
        <end position="242"/>
    </location>
</feature>
<keyword evidence="5" id="KW-0255">Endonuclease</keyword>
<dbReference type="SUPFAM" id="SSF140459">
    <property type="entry name" value="PE/PPE dimer-like"/>
    <property type="match status" value="1"/>
</dbReference>
<evidence type="ECO:0000256" key="1">
    <source>
        <dbReference type="ARBA" id="ARBA00010652"/>
    </source>
</evidence>
<dbReference type="RefSeq" id="WP_235632818.1">
    <property type="nucleotide sequence ID" value="NZ_CP059894.1"/>
</dbReference>
<keyword evidence="5" id="KW-0540">Nuclease</keyword>
<dbReference type="InterPro" id="IPR028904">
    <property type="entry name" value="Tox-REase-5_dom"/>
</dbReference>
<dbReference type="InterPro" id="IPR038332">
    <property type="entry name" value="PPE_sf"/>
</dbReference>